<dbReference type="CDD" id="cd00093">
    <property type="entry name" value="HTH_XRE"/>
    <property type="match status" value="1"/>
</dbReference>
<organism evidence="2 3">
    <name type="scientific">Algoriphagus aquimarinus</name>
    <dbReference type="NCBI Taxonomy" id="237018"/>
    <lineage>
        <taxon>Bacteria</taxon>
        <taxon>Pseudomonadati</taxon>
        <taxon>Bacteroidota</taxon>
        <taxon>Cytophagia</taxon>
        <taxon>Cytophagales</taxon>
        <taxon>Cyclobacteriaceae</taxon>
        <taxon>Algoriphagus</taxon>
    </lineage>
</organism>
<dbReference type="SUPFAM" id="SSF47413">
    <property type="entry name" value="lambda repressor-like DNA-binding domains"/>
    <property type="match status" value="1"/>
</dbReference>
<accession>A0A5C7AXT7</accession>
<feature type="domain" description="HTH cro/C1-type" evidence="1">
    <location>
        <begin position="22"/>
        <end position="63"/>
    </location>
</feature>
<proteinExistence type="predicted"/>
<dbReference type="EMBL" id="VORW01000002">
    <property type="protein sequence ID" value="TXE13488.1"/>
    <property type="molecule type" value="Genomic_DNA"/>
</dbReference>
<sequence>MKRENFNRIKAVLAEEGKKNIDLAKNLGVKDTTVSRWVTNDSQPSIERLFEIADFLEVDVRTLLVSTLKT</sequence>
<gene>
    <name evidence="2" type="ORF">ESV85_05805</name>
</gene>
<evidence type="ECO:0000313" key="3">
    <source>
        <dbReference type="Proteomes" id="UP000321935"/>
    </source>
</evidence>
<reference evidence="2 3" key="1">
    <citation type="submission" date="2019-08" db="EMBL/GenBank/DDBJ databases">
        <title>Genomes sequence of Algoriphagus aquimarinus ACAM450.</title>
        <authorList>
            <person name="Bowman J.P."/>
        </authorList>
    </citation>
    <scope>NUCLEOTIDE SEQUENCE [LARGE SCALE GENOMIC DNA]</scope>
    <source>
        <strain evidence="2 3">ACAM 450</strain>
    </source>
</reference>
<dbReference type="InterPro" id="IPR001387">
    <property type="entry name" value="Cro/C1-type_HTH"/>
</dbReference>
<name>A0A5C7AXT7_9BACT</name>
<dbReference type="OrthoDB" id="7865033at2"/>
<dbReference type="InterPro" id="IPR010982">
    <property type="entry name" value="Lambda_DNA-bd_dom_sf"/>
</dbReference>
<dbReference type="RefSeq" id="WP_146915638.1">
    <property type="nucleotide sequence ID" value="NZ_VORW01000002.1"/>
</dbReference>
<protein>
    <submittedName>
        <fullName evidence="2">Helix-turn-helix transcriptional regulator</fullName>
    </submittedName>
</protein>
<dbReference type="Gene3D" id="1.10.260.40">
    <property type="entry name" value="lambda repressor-like DNA-binding domains"/>
    <property type="match status" value="1"/>
</dbReference>
<dbReference type="SMART" id="SM00530">
    <property type="entry name" value="HTH_XRE"/>
    <property type="match status" value="1"/>
</dbReference>
<dbReference type="Proteomes" id="UP000321935">
    <property type="component" value="Unassembled WGS sequence"/>
</dbReference>
<comment type="caution">
    <text evidence="2">The sequence shown here is derived from an EMBL/GenBank/DDBJ whole genome shotgun (WGS) entry which is preliminary data.</text>
</comment>
<evidence type="ECO:0000313" key="2">
    <source>
        <dbReference type="EMBL" id="TXE13488.1"/>
    </source>
</evidence>
<dbReference type="PROSITE" id="PS50943">
    <property type="entry name" value="HTH_CROC1"/>
    <property type="match status" value="1"/>
</dbReference>
<dbReference type="Pfam" id="PF01381">
    <property type="entry name" value="HTH_3"/>
    <property type="match status" value="1"/>
</dbReference>
<dbReference type="GO" id="GO:0003677">
    <property type="term" value="F:DNA binding"/>
    <property type="evidence" value="ECO:0007669"/>
    <property type="project" value="InterPro"/>
</dbReference>
<dbReference type="AlphaFoldDB" id="A0A5C7AXT7"/>
<evidence type="ECO:0000259" key="1">
    <source>
        <dbReference type="PROSITE" id="PS50943"/>
    </source>
</evidence>